<dbReference type="RefSeq" id="WP_158206492.1">
    <property type="nucleotide sequence ID" value="NZ_WSZK01000042.1"/>
</dbReference>
<dbReference type="AlphaFoldDB" id="A0A6B0GXI2"/>
<keyword evidence="3" id="KW-1185">Reference proteome</keyword>
<accession>A0A6B0GXI2</accession>
<dbReference type="EMBL" id="WSZK01000042">
    <property type="protein sequence ID" value="MWG36845.1"/>
    <property type="molecule type" value="Genomic_DNA"/>
</dbReference>
<evidence type="ECO:0000256" key="1">
    <source>
        <dbReference type="SAM" id="MobiDB-lite"/>
    </source>
</evidence>
<feature type="region of interest" description="Disordered" evidence="1">
    <location>
        <begin position="173"/>
        <end position="203"/>
    </location>
</feature>
<protein>
    <submittedName>
        <fullName evidence="2">Uncharacterized protein</fullName>
    </submittedName>
</protein>
<evidence type="ECO:0000313" key="2">
    <source>
        <dbReference type="EMBL" id="MWG36845.1"/>
    </source>
</evidence>
<organism evidence="2 3">
    <name type="scientific">Halomarina oriensis</name>
    <dbReference type="NCBI Taxonomy" id="671145"/>
    <lineage>
        <taxon>Archaea</taxon>
        <taxon>Methanobacteriati</taxon>
        <taxon>Methanobacteriota</taxon>
        <taxon>Stenosarchaea group</taxon>
        <taxon>Halobacteria</taxon>
        <taxon>Halobacteriales</taxon>
        <taxon>Natronomonadaceae</taxon>
        <taxon>Halomarina</taxon>
    </lineage>
</organism>
<dbReference type="Proteomes" id="UP000451471">
    <property type="component" value="Unassembled WGS sequence"/>
</dbReference>
<dbReference type="OrthoDB" id="386059at2157"/>
<proteinExistence type="predicted"/>
<evidence type="ECO:0000313" key="3">
    <source>
        <dbReference type="Proteomes" id="UP000451471"/>
    </source>
</evidence>
<reference evidence="2 3" key="1">
    <citation type="submission" date="2019-12" db="EMBL/GenBank/DDBJ databases">
        <title>Halocatena pleomorpha gen. nov. sp. nov., an extremely halophilic archaeon of family Halobacteriaceae isolated from saltpan soil.</title>
        <authorList>
            <person name="Pal Y."/>
            <person name="Verma A."/>
            <person name="Krishnamurthi S."/>
            <person name="Kumar P."/>
        </authorList>
    </citation>
    <scope>NUCLEOTIDE SEQUENCE [LARGE SCALE GENOMIC DNA]</scope>
    <source>
        <strain evidence="2 3">JCM 16495</strain>
    </source>
</reference>
<gene>
    <name evidence="2" type="ORF">GQS65_20555</name>
</gene>
<sequence>MAENGTSLLDRTGRQRVAANHSVWRGTTEYGVPQRPFDGPTTAVDAWSNGTATYYRIGGPTDPQYEAYLWAGSDRTGQQLLLLFYRNVTDVTVGTDDGSVHLSANLSGTFEAGQYPGVNITDGTVTARLSESGRVERYSVDYTGRLVQSPEITVEGHYSREFSAVGETTVDPPAWVPTARNESTPAPIRSHPSGAVTDGATHR</sequence>
<name>A0A6B0GXI2_9EURY</name>
<comment type="caution">
    <text evidence="2">The sequence shown here is derived from an EMBL/GenBank/DDBJ whole genome shotgun (WGS) entry which is preliminary data.</text>
</comment>